<dbReference type="InterPro" id="IPR004695">
    <property type="entry name" value="SLAC1/Mae1/Ssu1/TehA"/>
</dbReference>
<dbReference type="Proteomes" id="UP001235760">
    <property type="component" value="Unassembled WGS sequence"/>
</dbReference>
<dbReference type="CDD" id="cd09323">
    <property type="entry name" value="TDT_SLAC1_like"/>
    <property type="match status" value="1"/>
</dbReference>
<feature type="transmembrane region" description="Helical" evidence="5">
    <location>
        <begin position="238"/>
        <end position="257"/>
    </location>
</feature>
<comment type="caution">
    <text evidence="6">The sequence shown here is derived from an EMBL/GenBank/DDBJ whole genome shotgun (WGS) entry which is preliminary data.</text>
</comment>
<evidence type="ECO:0000256" key="2">
    <source>
        <dbReference type="ARBA" id="ARBA00022692"/>
    </source>
</evidence>
<gene>
    <name evidence="6" type="ORF">Q8X39_17970</name>
</gene>
<feature type="transmembrane region" description="Helical" evidence="5">
    <location>
        <begin position="116"/>
        <end position="137"/>
    </location>
</feature>
<feature type="transmembrane region" description="Helical" evidence="5">
    <location>
        <begin position="295"/>
        <end position="316"/>
    </location>
</feature>
<evidence type="ECO:0000256" key="5">
    <source>
        <dbReference type="SAM" id="Phobius"/>
    </source>
</evidence>
<evidence type="ECO:0000256" key="4">
    <source>
        <dbReference type="ARBA" id="ARBA00023136"/>
    </source>
</evidence>
<dbReference type="InterPro" id="IPR038665">
    <property type="entry name" value="Voltage-dep_anion_channel_sf"/>
</dbReference>
<dbReference type="EMBL" id="JAUZEE010000012">
    <property type="protein sequence ID" value="MDP4302529.1"/>
    <property type="molecule type" value="Genomic_DNA"/>
</dbReference>
<evidence type="ECO:0000256" key="1">
    <source>
        <dbReference type="ARBA" id="ARBA00004141"/>
    </source>
</evidence>
<feature type="transmembrane region" description="Helical" evidence="5">
    <location>
        <begin position="213"/>
        <end position="232"/>
    </location>
</feature>
<evidence type="ECO:0000313" key="6">
    <source>
        <dbReference type="EMBL" id="MDP4302529.1"/>
    </source>
</evidence>
<keyword evidence="3 5" id="KW-1133">Transmembrane helix</keyword>
<dbReference type="InterPro" id="IPR052951">
    <property type="entry name" value="Tellurite_res_ion_channel"/>
</dbReference>
<dbReference type="PANTHER" id="PTHR37955">
    <property type="entry name" value="TELLURITE RESISTANCE PROTEIN TEHA"/>
    <property type="match status" value="1"/>
</dbReference>
<feature type="transmembrane region" description="Helical" evidence="5">
    <location>
        <begin position="269"/>
        <end position="289"/>
    </location>
</feature>
<accession>A0ABT9G7S1</accession>
<keyword evidence="2 5" id="KW-0812">Transmembrane</keyword>
<evidence type="ECO:0000256" key="3">
    <source>
        <dbReference type="ARBA" id="ARBA00022989"/>
    </source>
</evidence>
<protein>
    <submittedName>
        <fullName evidence="6">SLAC1 anion channel family protein</fullName>
    </submittedName>
</protein>
<organism evidence="6 7">
    <name type="scientific">Leptothrix discophora</name>
    <dbReference type="NCBI Taxonomy" id="89"/>
    <lineage>
        <taxon>Bacteria</taxon>
        <taxon>Pseudomonadati</taxon>
        <taxon>Pseudomonadota</taxon>
        <taxon>Betaproteobacteria</taxon>
        <taxon>Burkholderiales</taxon>
        <taxon>Sphaerotilaceae</taxon>
        <taxon>Leptothrix</taxon>
    </lineage>
</organism>
<feature type="transmembrane region" description="Helical" evidence="5">
    <location>
        <begin position="180"/>
        <end position="201"/>
    </location>
</feature>
<dbReference type="RefSeq" id="WP_305751070.1">
    <property type="nucleotide sequence ID" value="NZ_JAUZEE010000012.1"/>
</dbReference>
<feature type="transmembrane region" description="Helical" evidence="5">
    <location>
        <begin position="12"/>
        <end position="31"/>
    </location>
</feature>
<keyword evidence="7" id="KW-1185">Reference proteome</keyword>
<dbReference type="PANTHER" id="PTHR37955:SF1">
    <property type="entry name" value="DEP DOMAIN-CONTAINING PROTEIN"/>
    <property type="match status" value="1"/>
</dbReference>
<evidence type="ECO:0000313" key="7">
    <source>
        <dbReference type="Proteomes" id="UP001235760"/>
    </source>
</evidence>
<feature type="transmembrane region" description="Helical" evidence="5">
    <location>
        <begin position="149"/>
        <end position="168"/>
    </location>
</feature>
<sequence>MTTRHDALQHLAPAWFTIVMGLCGLGLAWLRAEPLMGELTAPLAGLIGLLALAIFVVLAVASALRLRRHPQAWAADRAHPVRHVFMAAMPAALLLLATLAWGLFHPARDDAPLLRGLIDAAWWTGSIGLWLATLWTLTRWWRGNQPGGLVWQVFTPALLIPVVGNVLPPLAGLGLGHGDWAMAQFGIGVLFWPVLLTLMLVRLATQGPWPDRLMPGNLILITPPAVIGLVLLQAGAPLALGWGCWGVSLFTLAWVLTQAPRILAQPFGLPHWGMSFPLAAFTTLTLTLARPGQALAVFGPILLAATSLVVLGLLLATWRGLRDGTLLAPEPVASLTPVGATPGTT</sequence>
<comment type="subcellular location">
    <subcellularLocation>
        <location evidence="1">Membrane</location>
        <topology evidence="1">Multi-pass membrane protein</topology>
    </subcellularLocation>
</comment>
<feature type="transmembrane region" description="Helical" evidence="5">
    <location>
        <begin position="84"/>
        <end position="104"/>
    </location>
</feature>
<feature type="transmembrane region" description="Helical" evidence="5">
    <location>
        <begin position="43"/>
        <end position="64"/>
    </location>
</feature>
<reference evidence="6 7" key="1">
    <citation type="submission" date="2023-08" db="EMBL/GenBank/DDBJ databases">
        <authorList>
            <person name="Roldan D.M."/>
            <person name="Menes R.J."/>
        </authorList>
    </citation>
    <scope>NUCLEOTIDE SEQUENCE [LARGE SCALE GENOMIC DNA]</scope>
    <source>
        <strain evidence="6 7">CCM 2812</strain>
    </source>
</reference>
<name>A0ABT9G7S1_LEPDI</name>
<proteinExistence type="predicted"/>
<dbReference type="Gene3D" id="1.50.10.150">
    <property type="entry name" value="Voltage-dependent anion channel"/>
    <property type="match status" value="1"/>
</dbReference>
<dbReference type="Pfam" id="PF03595">
    <property type="entry name" value="SLAC1"/>
    <property type="match status" value="1"/>
</dbReference>
<keyword evidence="4 5" id="KW-0472">Membrane</keyword>